<accession>A0A6N3SNI1</accession>
<organism evidence="12 14">
    <name type="scientific">Acetobacter cibinongensis</name>
    <dbReference type="NCBI Taxonomy" id="146475"/>
    <lineage>
        <taxon>Bacteria</taxon>
        <taxon>Pseudomonadati</taxon>
        <taxon>Pseudomonadota</taxon>
        <taxon>Alphaproteobacteria</taxon>
        <taxon>Acetobacterales</taxon>
        <taxon>Acetobacteraceae</taxon>
        <taxon>Acetobacter</taxon>
    </lineage>
</organism>
<dbReference type="CDD" id="cd06578">
    <property type="entry name" value="HemD"/>
    <property type="match status" value="1"/>
</dbReference>
<evidence type="ECO:0000256" key="5">
    <source>
        <dbReference type="ARBA" id="ARBA00023244"/>
    </source>
</evidence>
<evidence type="ECO:0000256" key="8">
    <source>
        <dbReference type="ARBA" id="ARBA00048617"/>
    </source>
</evidence>
<dbReference type="EMBL" id="BAMV01000010">
    <property type="protein sequence ID" value="GAN60167.1"/>
    <property type="molecule type" value="Genomic_DNA"/>
</dbReference>
<keyword evidence="5 9" id="KW-0627">Porphyrin biosynthesis</keyword>
<comment type="caution">
    <text evidence="12">The sequence shown here is derived from an EMBL/GenBank/DDBJ whole genome shotgun (WGS) entry which is preliminary data.</text>
</comment>
<keyword evidence="4 9" id="KW-0456">Lyase</keyword>
<dbReference type="Pfam" id="PF02602">
    <property type="entry name" value="HEM4"/>
    <property type="match status" value="1"/>
</dbReference>
<dbReference type="Proteomes" id="UP000032671">
    <property type="component" value="Unassembled WGS sequence"/>
</dbReference>
<gene>
    <name evidence="12" type="ORF">Abci_010_032</name>
    <name evidence="13" type="ORF">ACI01nite_09390</name>
</gene>
<evidence type="ECO:0000256" key="3">
    <source>
        <dbReference type="ARBA" id="ARBA00013109"/>
    </source>
</evidence>
<feature type="compositionally biased region" description="Basic and acidic residues" evidence="10">
    <location>
        <begin position="1"/>
        <end position="11"/>
    </location>
</feature>
<keyword evidence="13" id="KW-0489">Methyltransferase</keyword>
<sequence length="258" mass="27032">MGDSLPDRHQSGGESHQQQGCVQPASGVLVTRPEPGLSETVAALLDAGWQPFASPALVVRPYYLPELPAGVSAVVLTSGQAVPCASTSVDHSVPVFAVGDRTARRAHAAGFSVVYSAQGDASALSDLLVQQRRPEQGALLLLSGSGQGEPFAHHLRAKGFTVFRRVAYSTRPVKKISPTIQQALEEGRIGYSLFFSAASAKGWLSALPRPVWPAAASTIGVVMSDATKEVLFKAGWRTVRVAPEPNAASLLSLLGSSP</sequence>
<evidence type="ECO:0000256" key="1">
    <source>
        <dbReference type="ARBA" id="ARBA00004772"/>
    </source>
</evidence>
<dbReference type="GO" id="GO:0006782">
    <property type="term" value="P:protoporphyrinogen IX biosynthetic process"/>
    <property type="evidence" value="ECO:0007669"/>
    <property type="project" value="UniProtKB-UniRule"/>
</dbReference>
<dbReference type="PANTHER" id="PTHR38042">
    <property type="entry name" value="UROPORPHYRINOGEN-III SYNTHASE, CHLOROPLASTIC"/>
    <property type="match status" value="1"/>
</dbReference>
<dbReference type="GO" id="GO:0004852">
    <property type="term" value="F:uroporphyrinogen-III synthase activity"/>
    <property type="evidence" value="ECO:0007669"/>
    <property type="project" value="UniProtKB-UniRule"/>
</dbReference>
<comment type="catalytic activity">
    <reaction evidence="8 9">
        <text>hydroxymethylbilane = uroporphyrinogen III + H2O</text>
        <dbReference type="Rhea" id="RHEA:18965"/>
        <dbReference type="ChEBI" id="CHEBI:15377"/>
        <dbReference type="ChEBI" id="CHEBI:57308"/>
        <dbReference type="ChEBI" id="CHEBI:57845"/>
        <dbReference type="EC" id="4.2.1.75"/>
    </reaction>
</comment>
<dbReference type="GO" id="GO:0008168">
    <property type="term" value="F:methyltransferase activity"/>
    <property type="evidence" value="ECO:0007669"/>
    <property type="project" value="UniProtKB-KW"/>
</dbReference>
<dbReference type="Gene3D" id="3.40.50.10090">
    <property type="match status" value="2"/>
</dbReference>
<dbReference type="UniPathway" id="UPA00251">
    <property type="reaction ID" value="UER00320"/>
</dbReference>
<evidence type="ECO:0000313" key="14">
    <source>
        <dbReference type="Proteomes" id="UP000032671"/>
    </source>
</evidence>
<evidence type="ECO:0000256" key="7">
    <source>
        <dbReference type="ARBA" id="ARBA00040167"/>
    </source>
</evidence>
<evidence type="ECO:0000313" key="15">
    <source>
        <dbReference type="Proteomes" id="UP000321891"/>
    </source>
</evidence>
<evidence type="ECO:0000313" key="12">
    <source>
        <dbReference type="EMBL" id="GAN60167.1"/>
    </source>
</evidence>
<dbReference type="Proteomes" id="UP000321891">
    <property type="component" value="Unassembled WGS sequence"/>
</dbReference>
<dbReference type="GO" id="GO:0032259">
    <property type="term" value="P:methylation"/>
    <property type="evidence" value="ECO:0007669"/>
    <property type="project" value="UniProtKB-KW"/>
</dbReference>
<comment type="similarity">
    <text evidence="2 9">Belongs to the uroporphyrinogen-III synthase family.</text>
</comment>
<comment type="function">
    <text evidence="6 9">Catalyzes cyclization of the linear tetrapyrrole, hydroxymethylbilane, to the macrocyclic uroporphyrinogen III.</text>
</comment>
<feature type="region of interest" description="Disordered" evidence="10">
    <location>
        <begin position="1"/>
        <end position="22"/>
    </location>
</feature>
<dbReference type="InterPro" id="IPR039793">
    <property type="entry name" value="UROS/Hem4"/>
</dbReference>
<dbReference type="PANTHER" id="PTHR38042:SF1">
    <property type="entry name" value="UROPORPHYRINOGEN-III SYNTHASE, CHLOROPLASTIC"/>
    <property type="match status" value="1"/>
</dbReference>
<dbReference type="AlphaFoldDB" id="A0A0D6N2D2"/>
<proteinExistence type="inferred from homology"/>
<keyword evidence="13" id="KW-0808">Transferase</keyword>
<evidence type="ECO:0000313" key="13">
    <source>
        <dbReference type="EMBL" id="GEL58337.1"/>
    </source>
</evidence>
<dbReference type="EC" id="4.2.1.75" evidence="3 9"/>
<dbReference type="InterPro" id="IPR036108">
    <property type="entry name" value="4pyrrol_syn_uPrphyn_synt_sf"/>
</dbReference>
<reference evidence="12 14" key="1">
    <citation type="submission" date="2012-11" db="EMBL/GenBank/DDBJ databases">
        <title>Whole genome sequence of Acetobacter cibinongensis 4H-1.</title>
        <authorList>
            <person name="Azuma Y."/>
            <person name="Higashiura N."/>
            <person name="Hirakawa H."/>
            <person name="Matsushita K."/>
        </authorList>
    </citation>
    <scope>NUCLEOTIDE SEQUENCE [LARGE SCALE GENOMIC DNA]</scope>
    <source>
        <strain evidence="12 14">4H-1</strain>
    </source>
</reference>
<evidence type="ECO:0000259" key="11">
    <source>
        <dbReference type="Pfam" id="PF02602"/>
    </source>
</evidence>
<dbReference type="SUPFAM" id="SSF69618">
    <property type="entry name" value="HemD-like"/>
    <property type="match status" value="1"/>
</dbReference>
<dbReference type="GO" id="GO:0006780">
    <property type="term" value="P:uroporphyrinogen III biosynthetic process"/>
    <property type="evidence" value="ECO:0007669"/>
    <property type="project" value="UniProtKB-UniRule"/>
</dbReference>
<evidence type="ECO:0000256" key="2">
    <source>
        <dbReference type="ARBA" id="ARBA00008133"/>
    </source>
</evidence>
<dbReference type="EMBL" id="BJVU01000002">
    <property type="protein sequence ID" value="GEL58337.1"/>
    <property type="molecule type" value="Genomic_DNA"/>
</dbReference>
<evidence type="ECO:0000256" key="10">
    <source>
        <dbReference type="SAM" id="MobiDB-lite"/>
    </source>
</evidence>
<dbReference type="STRING" id="1231339.Abci_010_032"/>
<name>A0A0D6N2D2_9PROT</name>
<reference evidence="13 15" key="2">
    <citation type="submission" date="2019-07" db="EMBL/GenBank/DDBJ databases">
        <title>Whole genome shotgun sequence of Acetobacter cibinongensis NBRC 16605.</title>
        <authorList>
            <person name="Hosoyama A."/>
            <person name="Uohara A."/>
            <person name="Ohji S."/>
            <person name="Ichikawa N."/>
        </authorList>
    </citation>
    <scope>NUCLEOTIDE SEQUENCE [LARGE SCALE GENOMIC DNA]</scope>
    <source>
        <strain evidence="13 15">NBRC 16605</strain>
    </source>
</reference>
<feature type="domain" description="Tetrapyrrole biosynthesis uroporphyrinogen III synthase" evidence="11">
    <location>
        <begin position="39"/>
        <end position="251"/>
    </location>
</feature>
<dbReference type="RefSeq" id="WP_084597547.1">
    <property type="nucleotide sequence ID" value="NZ_BAMV01000010.1"/>
</dbReference>
<accession>A0A0D6N2D2</accession>
<comment type="pathway">
    <text evidence="1 9">Porphyrin-containing compound metabolism; protoporphyrin-IX biosynthesis; coproporphyrinogen-III from 5-aminolevulinate: step 3/4.</text>
</comment>
<keyword evidence="15" id="KW-1185">Reference proteome</keyword>
<protein>
    <recommendedName>
        <fullName evidence="7 9">Uroporphyrinogen-III synthase</fullName>
        <ecNumber evidence="3 9">4.2.1.75</ecNumber>
    </recommendedName>
</protein>
<evidence type="ECO:0000256" key="4">
    <source>
        <dbReference type="ARBA" id="ARBA00023239"/>
    </source>
</evidence>
<evidence type="ECO:0000256" key="6">
    <source>
        <dbReference type="ARBA" id="ARBA00037589"/>
    </source>
</evidence>
<evidence type="ECO:0000256" key="9">
    <source>
        <dbReference type="RuleBase" id="RU366031"/>
    </source>
</evidence>
<dbReference type="InterPro" id="IPR003754">
    <property type="entry name" value="4pyrrol_synth_uPrphyn_synth"/>
</dbReference>